<dbReference type="GO" id="GO:0006281">
    <property type="term" value="P:DNA repair"/>
    <property type="evidence" value="ECO:0007669"/>
    <property type="project" value="TreeGrafter"/>
</dbReference>
<comment type="cofactor">
    <cofactor evidence="11">
        <name>[4Fe-4S] cluster</name>
        <dbReference type="ChEBI" id="CHEBI:49883"/>
    </cofactor>
    <text evidence="11">Binds 1 [4Fe-4S] cluster.</text>
</comment>
<evidence type="ECO:0000256" key="12">
    <source>
        <dbReference type="SAM" id="Coils"/>
    </source>
</evidence>
<evidence type="ECO:0000256" key="2">
    <source>
        <dbReference type="ARBA" id="ARBA00022723"/>
    </source>
</evidence>
<dbReference type="PROSITE" id="PS51193">
    <property type="entry name" value="HELICASE_ATP_BIND_2"/>
    <property type="match status" value="1"/>
</dbReference>
<dbReference type="InterPro" id="IPR006555">
    <property type="entry name" value="ATP-dep_Helicase_C"/>
</dbReference>
<evidence type="ECO:0000313" key="14">
    <source>
        <dbReference type="EMBL" id="KXU38169.1"/>
    </source>
</evidence>
<dbReference type="OrthoDB" id="9805194at2"/>
<dbReference type="GO" id="GO:0009432">
    <property type="term" value="P:SOS response"/>
    <property type="evidence" value="ECO:0007669"/>
    <property type="project" value="TreeGrafter"/>
</dbReference>
<dbReference type="GO" id="GO:0003677">
    <property type="term" value="F:DNA binding"/>
    <property type="evidence" value="ECO:0007669"/>
    <property type="project" value="UniProtKB-UniRule"/>
</dbReference>
<feature type="domain" description="Helicase ATP-binding" evidence="13">
    <location>
        <begin position="15"/>
        <end position="319"/>
    </location>
</feature>
<dbReference type="SUPFAM" id="SSF52540">
    <property type="entry name" value="P-loop containing nucleoside triphosphate hydrolases"/>
    <property type="match status" value="1"/>
</dbReference>
<dbReference type="PANTHER" id="PTHR11472:SF59">
    <property type="entry name" value="ATP-DEPENDENT DNA HELICASE DING"/>
    <property type="match status" value="1"/>
</dbReference>
<comment type="caution">
    <text evidence="14">The sequence shown here is derived from an EMBL/GenBank/DDBJ whole genome shotgun (WGS) entry which is preliminary data.</text>
</comment>
<dbReference type="EC" id="5.6.2.3" evidence="11"/>
<dbReference type="GO" id="GO:0043139">
    <property type="term" value="F:5'-3' DNA helicase activity"/>
    <property type="evidence" value="ECO:0007669"/>
    <property type="project" value="UniProtKB-UniRule"/>
</dbReference>
<keyword evidence="4 11" id="KW-0378">Hydrolase</keyword>
<dbReference type="HAMAP" id="MF_02205">
    <property type="entry name" value="DinG_proteobact"/>
    <property type="match status" value="1"/>
</dbReference>
<keyword evidence="6 11" id="KW-0067">ATP-binding</keyword>
<dbReference type="GO" id="GO:0016887">
    <property type="term" value="F:ATP hydrolysis activity"/>
    <property type="evidence" value="ECO:0007669"/>
    <property type="project" value="RHEA"/>
</dbReference>
<dbReference type="Pfam" id="PF13307">
    <property type="entry name" value="Helicase_C_2"/>
    <property type="match status" value="1"/>
</dbReference>
<dbReference type="NCBIfam" id="NF008729">
    <property type="entry name" value="PRK11747.1"/>
    <property type="match status" value="1"/>
</dbReference>
<dbReference type="GO" id="GO:0005524">
    <property type="term" value="F:ATP binding"/>
    <property type="evidence" value="ECO:0007669"/>
    <property type="project" value="UniProtKB-UniRule"/>
</dbReference>
<evidence type="ECO:0000256" key="1">
    <source>
        <dbReference type="ARBA" id="ARBA00022485"/>
    </source>
</evidence>
<dbReference type="FunFam" id="3.40.50.300:FF:000437">
    <property type="entry name" value="ATP-dependent DNA helicase DinG"/>
    <property type="match status" value="1"/>
</dbReference>
<protein>
    <recommendedName>
        <fullName evidence="11">ATP-dependent DNA helicase DinG</fullName>
        <ecNumber evidence="11">5.6.2.3</ecNumber>
    </recommendedName>
    <alternativeName>
        <fullName evidence="11">DNA 5'-3' helicase DinG</fullName>
    </alternativeName>
</protein>
<dbReference type="GO" id="GO:0033677">
    <property type="term" value="F:DNA/RNA helicase activity"/>
    <property type="evidence" value="ECO:0007669"/>
    <property type="project" value="TreeGrafter"/>
</dbReference>
<evidence type="ECO:0000313" key="15">
    <source>
        <dbReference type="Proteomes" id="UP000072660"/>
    </source>
</evidence>
<keyword evidence="15" id="KW-1185">Reference proteome</keyword>
<dbReference type="Gene3D" id="3.40.50.300">
    <property type="entry name" value="P-loop containing nucleotide triphosphate hydrolases"/>
    <property type="match status" value="2"/>
</dbReference>
<evidence type="ECO:0000256" key="8">
    <source>
        <dbReference type="ARBA" id="ARBA00023014"/>
    </source>
</evidence>
<dbReference type="FunFam" id="3.40.50.300:FF:001058">
    <property type="entry name" value="ATP-dependent DNA helicase DinG"/>
    <property type="match status" value="1"/>
</dbReference>
<keyword evidence="7 11" id="KW-0408">Iron</keyword>
<keyword evidence="1 11" id="KW-0004">4Fe-4S</keyword>
<evidence type="ECO:0000256" key="6">
    <source>
        <dbReference type="ARBA" id="ARBA00022840"/>
    </source>
</evidence>
<keyword evidence="8 11" id="KW-0411">Iron-sulfur</keyword>
<dbReference type="GO" id="GO:0046872">
    <property type="term" value="F:metal ion binding"/>
    <property type="evidence" value="ECO:0007669"/>
    <property type="project" value="UniProtKB-KW"/>
</dbReference>
<reference evidence="14 15" key="1">
    <citation type="submission" date="2016-02" db="EMBL/GenBank/DDBJ databases">
        <authorList>
            <person name="Wen L."/>
            <person name="He K."/>
            <person name="Yang H."/>
        </authorList>
    </citation>
    <scope>NUCLEOTIDE SEQUENCE [LARGE SCALE GENOMIC DNA]</scope>
    <source>
        <strain evidence="14 15">CV58</strain>
    </source>
</reference>
<keyword evidence="10 11" id="KW-0413">Isomerase</keyword>
<evidence type="ECO:0000259" key="13">
    <source>
        <dbReference type="PROSITE" id="PS51193"/>
    </source>
</evidence>
<dbReference type="Pfam" id="PF06733">
    <property type="entry name" value="DEAD_2"/>
    <property type="match status" value="1"/>
</dbReference>
<keyword evidence="5 11" id="KW-0347">Helicase</keyword>
<feature type="binding site" evidence="11">
    <location>
        <position position="216"/>
    </location>
    <ligand>
        <name>[4Fe-4S] cluster</name>
        <dbReference type="ChEBI" id="CHEBI:49883"/>
    </ligand>
</feature>
<evidence type="ECO:0000256" key="7">
    <source>
        <dbReference type="ARBA" id="ARBA00023004"/>
    </source>
</evidence>
<evidence type="ECO:0000256" key="4">
    <source>
        <dbReference type="ARBA" id="ARBA00022801"/>
    </source>
</evidence>
<evidence type="ECO:0000256" key="10">
    <source>
        <dbReference type="ARBA" id="ARBA00023235"/>
    </source>
</evidence>
<proteinExistence type="inferred from homology"/>
<dbReference type="GO" id="GO:0051539">
    <property type="term" value="F:4 iron, 4 sulfur cluster binding"/>
    <property type="evidence" value="ECO:0007669"/>
    <property type="project" value="UniProtKB-UniRule"/>
</dbReference>
<dbReference type="RefSeq" id="WP_068390114.1">
    <property type="nucleotide sequence ID" value="NZ_LSZO01000152.1"/>
</dbReference>
<evidence type="ECO:0000256" key="5">
    <source>
        <dbReference type="ARBA" id="ARBA00022806"/>
    </source>
</evidence>
<dbReference type="InterPro" id="IPR027417">
    <property type="entry name" value="P-loop_NTPase"/>
</dbReference>
<accession>A0A139SUA6</accession>
<feature type="binding site" evidence="11">
    <location>
        <position position="129"/>
    </location>
    <ligand>
        <name>[4Fe-4S] cluster</name>
        <dbReference type="ChEBI" id="CHEBI:49883"/>
    </ligand>
</feature>
<dbReference type="EMBL" id="LSZO01000152">
    <property type="protein sequence ID" value="KXU38169.1"/>
    <property type="molecule type" value="Genomic_DNA"/>
</dbReference>
<evidence type="ECO:0000256" key="9">
    <source>
        <dbReference type="ARBA" id="ARBA00023125"/>
    </source>
</evidence>
<feature type="binding site" evidence="11">
    <location>
        <position position="210"/>
    </location>
    <ligand>
        <name>[4Fe-4S] cluster</name>
        <dbReference type="ChEBI" id="CHEBI:49883"/>
    </ligand>
</feature>
<dbReference type="Proteomes" id="UP000072660">
    <property type="component" value="Unassembled WGS sequence"/>
</dbReference>
<comment type="function">
    <text evidence="11">DNA-dependent ATPase and 5'-3' DNA helicase. Unwinds D-loops, R-loops, forked DNA and G-quadruplex DNA.</text>
</comment>
<dbReference type="InterPro" id="IPR039000">
    <property type="entry name" value="DinG_proteobact"/>
</dbReference>
<feature type="binding site" evidence="11">
    <location>
        <position position="205"/>
    </location>
    <ligand>
        <name>[4Fe-4S] cluster</name>
        <dbReference type="ChEBI" id="CHEBI:49883"/>
    </ligand>
</feature>
<evidence type="ECO:0000256" key="3">
    <source>
        <dbReference type="ARBA" id="ARBA00022741"/>
    </source>
</evidence>
<organism evidence="14 15">
    <name type="scientific">Ventosimonas gracilis</name>
    <dbReference type="NCBI Taxonomy" id="1680762"/>
    <lineage>
        <taxon>Bacteria</taxon>
        <taxon>Pseudomonadati</taxon>
        <taxon>Pseudomonadota</taxon>
        <taxon>Gammaproteobacteria</taxon>
        <taxon>Pseudomonadales</taxon>
        <taxon>Ventosimonadaceae</taxon>
        <taxon>Ventosimonas</taxon>
    </lineage>
</organism>
<dbReference type="InterPro" id="IPR045028">
    <property type="entry name" value="DinG/Rad3-like"/>
</dbReference>
<dbReference type="SMART" id="SM00491">
    <property type="entry name" value="HELICc2"/>
    <property type="match status" value="1"/>
</dbReference>
<comment type="similarity">
    <text evidence="11">Belongs to the helicase family. DinG subfamily. Type 1 sub-subfamily.</text>
</comment>
<feature type="coiled-coil region" evidence="12">
    <location>
        <begin position="311"/>
        <end position="341"/>
    </location>
</feature>
<keyword evidence="12" id="KW-0175">Coiled coil</keyword>
<dbReference type="AlphaFoldDB" id="A0A139SUA6"/>
<keyword evidence="9 11" id="KW-0238">DNA-binding</keyword>
<keyword evidence="3 11" id="KW-0547">Nucleotide-binding</keyword>
<name>A0A139SUA6_9GAMM</name>
<dbReference type="InterPro" id="IPR010614">
    <property type="entry name" value="RAD3-like_helicase_DEAD"/>
</dbReference>
<sequence>MLSEALKAQIQTAYSRFLEAKGFKPRYGQRLMIAEAAKVLGAIEQDEQGMRISADTVVAIEAGTGVGKTVAYSLALIPLAKATDKRLVIATATVALQEQILYRDLPDVQQNSGLNFSFAIAKGRRRYLCVARLASLLAEGKEQNQTAELFAEEGFSIELDSDLLALYKRLQSQLESGAWDGDRDRLPEPLNEHDWARLSVDHHQCAKRRCAYIGHCPFYLAKEAAEKVDVIVTNHDLLLADLALGGGVVLPAPADSLYVFDEAHHLADKAISHFAHKSRLHATQSWLLQTEKTLAKLLAQNPSQGETAKTLMEMAEQARELRNKQQDMQKLCEQLAEFDDSRQLVQRFAAGKIPEPLREAGLLLGQGFTALQQRLEGFVERLKDVLDGENRASLSRQQAELWYPLFGSLQARAAENLALWQAFCAQDQAGEPPTARWLALVETDDIEVNASPILAAPTLRRNLWQRAYGALLTSATLTALGRFDRLRTRAGLPDNTHCQVVPSPFDYAKAGLLRVPDLKADPSDNAAHSAAISSVLPELLAGSQGSLVLFSSRRQMQEVFAALPDELAERILRQGEHSKQKTLQIHRERIEKGQPSILFGLASFAEGIDLPGALCEQVVIAKIPFAVPDEPVEATLAEWIKASGGNPFMQISVPDASLKLIQACGRLIRSENDRGTITVLDRRLLTRPYGKAILESLPPFRRELG</sequence>
<keyword evidence="2 11" id="KW-0479">Metal-binding</keyword>
<comment type="catalytic activity">
    <reaction evidence="11">
        <text>ATP + H2O = ADP + phosphate + H(+)</text>
        <dbReference type="Rhea" id="RHEA:13065"/>
        <dbReference type="ChEBI" id="CHEBI:15377"/>
        <dbReference type="ChEBI" id="CHEBI:15378"/>
        <dbReference type="ChEBI" id="CHEBI:30616"/>
        <dbReference type="ChEBI" id="CHEBI:43474"/>
        <dbReference type="ChEBI" id="CHEBI:456216"/>
        <dbReference type="EC" id="5.6.2.3"/>
    </reaction>
</comment>
<dbReference type="PANTHER" id="PTHR11472">
    <property type="entry name" value="DNA REPAIR DEAD HELICASE RAD3/XP-D SUBFAMILY MEMBER"/>
    <property type="match status" value="1"/>
</dbReference>
<evidence type="ECO:0000256" key="11">
    <source>
        <dbReference type="HAMAP-Rule" id="MF_02205"/>
    </source>
</evidence>
<dbReference type="InterPro" id="IPR014013">
    <property type="entry name" value="Helic_SF1/SF2_ATP-bd_DinG/Rad3"/>
</dbReference>
<gene>
    <name evidence="11" type="primary">dinG</name>
    <name evidence="14" type="ORF">AXE65_02475</name>
</gene>